<dbReference type="Proteomes" id="UP000279227">
    <property type="component" value="Chromosome"/>
</dbReference>
<protein>
    <submittedName>
        <fullName evidence="1">Uncharacterized protein</fullName>
    </submittedName>
</protein>
<reference evidence="1 2" key="1">
    <citation type="submission" date="2018-12" db="EMBL/GenBank/DDBJ databases">
        <authorList>
            <consortium name="Pathogen Informatics"/>
        </authorList>
    </citation>
    <scope>NUCLEOTIDE SEQUENCE [LARGE SCALE GENOMIC DNA]</scope>
    <source>
        <strain evidence="1 2">NCTC11432</strain>
    </source>
</reference>
<dbReference type="KEGG" id="cgle:NCTC11432_04315"/>
<dbReference type="EMBL" id="LR134289">
    <property type="protein sequence ID" value="VEE10691.1"/>
    <property type="molecule type" value="Genomic_DNA"/>
</dbReference>
<gene>
    <name evidence="1" type="ORF">NCTC11432_04315</name>
</gene>
<dbReference type="STRING" id="525257.HMPREF0204_11392"/>
<evidence type="ECO:0000313" key="2">
    <source>
        <dbReference type="Proteomes" id="UP000279227"/>
    </source>
</evidence>
<name>A0A3S4PHM8_CHRGE</name>
<accession>A0A3S4PHM8</accession>
<sequence>MNKDELLKIYSAYLPYELNVGLSDEGKYNLDSEYPNEHANKTGVITEFTISNGEFGYGEFKVSDKYYFSFNELSEIKPLLYDLSYLTKEIEHNCLIIKPIEYISTSIADRNKTLKMVENKDPLDVLPQWKFEKLLKFHFNVFNLPESEYINKATLTQKQ</sequence>
<evidence type="ECO:0000313" key="1">
    <source>
        <dbReference type="EMBL" id="VEE10691.1"/>
    </source>
</evidence>
<dbReference type="OrthoDB" id="1262555at2"/>
<organism evidence="1 2">
    <name type="scientific">Chryseobacterium gleum</name>
    <name type="common">Flavobacterium gleum</name>
    <dbReference type="NCBI Taxonomy" id="250"/>
    <lineage>
        <taxon>Bacteria</taxon>
        <taxon>Pseudomonadati</taxon>
        <taxon>Bacteroidota</taxon>
        <taxon>Flavobacteriia</taxon>
        <taxon>Flavobacteriales</taxon>
        <taxon>Weeksellaceae</taxon>
        <taxon>Chryseobacterium group</taxon>
        <taxon>Chryseobacterium</taxon>
    </lineage>
</organism>
<dbReference type="GeneID" id="93023783"/>
<dbReference type="RefSeq" id="WP_002984585.1">
    <property type="nucleotide sequence ID" value="NZ_CP068486.1"/>
</dbReference>
<proteinExistence type="predicted"/>
<dbReference type="AlphaFoldDB" id="A0A3S4PHM8"/>